<organism evidence="1">
    <name type="scientific">Zea mays</name>
    <name type="common">Maize</name>
    <dbReference type="NCBI Taxonomy" id="4577"/>
    <lineage>
        <taxon>Eukaryota</taxon>
        <taxon>Viridiplantae</taxon>
        <taxon>Streptophyta</taxon>
        <taxon>Embryophyta</taxon>
        <taxon>Tracheophyta</taxon>
        <taxon>Spermatophyta</taxon>
        <taxon>Magnoliopsida</taxon>
        <taxon>Liliopsida</taxon>
        <taxon>Poales</taxon>
        <taxon>Poaceae</taxon>
        <taxon>PACMAD clade</taxon>
        <taxon>Panicoideae</taxon>
        <taxon>Andropogonodae</taxon>
        <taxon>Andropogoneae</taxon>
        <taxon>Tripsacinae</taxon>
        <taxon>Zea</taxon>
    </lineage>
</organism>
<sequence>MDPLVILKSNEIPLMDPLVIPVHQINPYTAVCDSFSSSKFSKNGSTENALFAVLFVMEGGVYGARGKSHILVNHHLLQPVNGWLLPMELANSYKVLLMTHGVMVRSGRNRGSSVLIVSVLRKVKVRPV</sequence>
<name>A0A1D6NR07_MAIZE</name>
<gene>
    <name evidence="1" type="ORF">ZEAMMB73_Zm00001d044738</name>
</gene>
<dbReference type="EMBL" id="CM000785">
    <property type="protein sequence ID" value="AQL00749.1"/>
    <property type="molecule type" value="Genomic_DNA"/>
</dbReference>
<accession>A0A1D6NR07</accession>
<dbReference type="AlphaFoldDB" id="A0A1D6NR07"/>
<proteinExistence type="predicted"/>
<evidence type="ECO:0000313" key="1">
    <source>
        <dbReference type="EMBL" id="AQL00749.1"/>
    </source>
</evidence>
<protein>
    <submittedName>
        <fullName evidence="1">Uncharacterized protein</fullName>
    </submittedName>
</protein>
<reference evidence="1" key="1">
    <citation type="submission" date="2015-12" db="EMBL/GenBank/DDBJ databases">
        <title>Update maize B73 reference genome by single molecule sequencing technologies.</title>
        <authorList>
            <consortium name="Maize Genome Sequencing Project"/>
            <person name="Ware D."/>
        </authorList>
    </citation>
    <scope>NUCLEOTIDE SEQUENCE</scope>
    <source>
        <tissue evidence="1">Seedling</tissue>
    </source>
</reference>